<organism evidence="1 2">
    <name type="scientific">Gigaspora margarita</name>
    <dbReference type="NCBI Taxonomy" id="4874"/>
    <lineage>
        <taxon>Eukaryota</taxon>
        <taxon>Fungi</taxon>
        <taxon>Fungi incertae sedis</taxon>
        <taxon>Mucoromycota</taxon>
        <taxon>Glomeromycotina</taxon>
        <taxon>Glomeromycetes</taxon>
        <taxon>Diversisporales</taxon>
        <taxon>Gigasporaceae</taxon>
        <taxon>Gigaspora</taxon>
    </lineage>
</organism>
<dbReference type="Proteomes" id="UP000789901">
    <property type="component" value="Unassembled WGS sequence"/>
</dbReference>
<evidence type="ECO:0000313" key="2">
    <source>
        <dbReference type="Proteomes" id="UP000789901"/>
    </source>
</evidence>
<proteinExistence type="predicted"/>
<accession>A0ABN7W2P8</accession>
<evidence type="ECO:0000313" key="1">
    <source>
        <dbReference type="EMBL" id="CAG8813213.1"/>
    </source>
</evidence>
<sequence length="89" mass="10511">GTLVVPQQTREALLDQYDHVQHPTPNSHLKSRIEPLATTSYSNPRLDYYNYWYEPKLQIKSEWFNNLDSLIEDKEWEEMFGNLSTNPAP</sequence>
<feature type="non-terminal residue" evidence="1">
    <location>
        <position position="89"/>
    </location>
</feature>
<reference evidence="1 2" key="1">
    <citation type="submission" date="2021-06" db="EMBL/GenBank/DDBJ databases">
        <authorList>
            <person name="Kallberg Y."/>
            <person name="Tangrot J."/>
            <person name="Rosling A."/>
        </authorList>
    </citation>
    <scope>NUCLEOTIDE SEQUENCE [LARGE SCALE GENOMIC DNA]</scope>
    <source>
        <strain evidence="1 2">120-4 pot B 10/14</strain>
    </source>
</reference>
<keyword evidence="2" id="KW-1185">Reference proteome</keyword>
<gene>
    <name evidence="1" type="ORF">GMARGA_LOCUS25726</name>
</gene>
<protein>
    <submittedName>
        <fullName evidence="1">1958_t:CDS:1</fullName>
    </submittedName>
</protein>
<dbReference type="EMBL" id="CAJVQB010028878">
    <property type="protein sequence ID" value="CAG8813213.1"/>
    <property type="molecule type" value="Genomic_DNA"/>
</dbReference>
<name>A0ABN7W2P8_GIGMA</name>
<feature type="non-terminal residue" evidence="1">
    <location>
        <position position="1"/>
    </location>
</feature>
<comment type="caution">
    <text evidence="1">The sequence shown here is derived from an EMBL/GenBank/DDBJ whole genome shotgun (WGS) entry which is preliminary data.</text>
</comment>